<evidence type="ECO:0000313" key="11">
    <source>
        <dbReference type="Proteomes" id="UP001623600"/>
    </source>
</evidence>
<evidence type="ECO:0000256" key="3">
    <source>
        <dbReference type="ARBA" id="ARBA00022723"/>
    </source>
</evidence>
<keyword evidence="2" id="KW-0719">Serine esterase</keyword>
<evidence type="ECO:0000256" key="9">
    <source>
        <dbReference type="SAM" id="SignalP"/>
    </source>
</evidence>
<dbReference type="PANTHER" id="PTHR33938">
    <property type="entry name" value="FERULOYL ESTERASE B-RELATED"/>
    <property type="match status" value="1"/>
</dbReference>
<keyword evidence="6" id="KW-0106">Calcium</keyword>
<sequence>MKISKKSWTTVSAFATSCVFIFNGSIAVASTNPKDSIVIATSSSTNPKDFKVYDALSNFTIPAEIPSSKIGLPTSGATISSATIVKSDEKGNLNGEYCKVLGAIHPVDKTAPDINFQVNLPVKWNSKILQYGGGGFDGALVTADNGYYGQMVSDPTPLAQGYVTFGSDSGHVNSSYWDSKWALNDEALNNFASDQLKKTKDTVLEIVQAFYKSKPSQVYFVGGSNGGREALKVVQRFPTEYNGVICYFPVLNWVPKAITDSRNADFVQANNGAGWISPEQYKLVNQTILGIDDGLDGVKDGIISNIYGAEKKKDEVLKALKNILSDAQIKTLETFASPMNFNYPLANGLTTMPGYPVFKGAPLADMYLNQFGTAPTARDGLMAESGDAVIKNMIVRDDNFNPENFDADKWRDKVVQASELLDATNPDISDFKNNGGKLILIHGAGDQIVTFQGTIDYYNQLINKFGKDSLGEFVKFYMVPGNGHYNSETWNMGSDTLGALDQWVVNNKSPENLIVTDQSEKTKGRTRPLLEYPAYPEYKGSGDVNSAGSFISATPQ</sequence>
<evidence type="ECO:0000256" key="7">
    <source>
        <dbReference type="ARBA" id="ARBA00023157"/>
    </source>
</evidence>
<dbReference type="InterPro" id="IPR011118">
    <property type="entry name" value="Tannase/feruloyl_esterase"/>
</dbReference>
<protein>
    <submittedName>
        <fullName evidence="10">Tannase/feruloyl esterase family alpha/beta hydrolase</fullName>
    </submittedName>
</protein>
<dbReference type="PROSITE" id="PS51257">
    <property type="entry name" value="PROKAR_LIPOPROTEIN"/>
    <property type="match status" value="1"/>
</dbReference>
<dbReference type="Gene3D" id="3.40.50.1820">
    <property type="entry name" value="alpha/beta hydrolase"/>
    <property type="match status" value="1"/>
</dbReference>
<gene>
    <name evidence="10" type="ORF">ACJDTP_22540</name>
</gene>
<dbReference type="Pfam" id="PF07519">
    <property type="entry name" value="Tannase"/>
    <property type="match status" value="1"/>
</dbReference>
<evidence type="ECO:0000256" key="1">
    <source>
        <dbReference type="ARBA" id="ARBA00006249"/>
    </source>
</evidence>
<dbReference type="EMBL" id="JBJIAB010000040">
    <property type="protein sequence ID" value="MFL0167841.1"/>
    <property type="molecule type" value="Genomic_DNA"/>
</dbReference>
<keyword evidence="4 9" id="KW-0732">Signal</keyword>
<dbReference type="RefSeq" id="WP_406762512.1">
    <property type="nucleotide sequence ID" value="NZ_JBJIAB010000040.1"/>
</dbReference>
<reference evidence="10 11" key="1">
    <citation type="submission" date="2024-11" db="EMBL/GenBank/DDBJ databases">
        <authorList>
            <person name="Heng Y.C."/>
            <person name="Lim A.C.H."/>
            <person name="Lee J.K.Y."/>
            <person name="Kittelmann S."/>
        </authorList>
    </citation>
    <scope>NUCLEOTIDE SEQUENCE [LARGE SCALE GENOMIC DNA]</scope>
    <source>
        <strain evidence="10 11">WILCCON 0112</strain>
    </source>
</reference>
<evidence type="ECO:0000256" key="8">
    <source>
        <dbReference type="SAM" id="MobiDB-lite"/>
    </source>
</evidence>
<organism evidence="10 11">
    <name type="scientific">Candidatus Clostridium helianthi</name>
    <dbReference type="NCBI Taxonomy" id="3381660"/>
    <lineage>
        <taxon>Bacteria</taxon>
        <taxon>Bacillati</taxon>
        <taxon>Bacillota</taxon>
        <taxon>Clostridia</taxon>
        <taxon>Eubacteriales</taxon>
        <taxon>Clostridiaceae</taxon>
        <taxon>Clostridium</taxon>
    </lineage>
</organism>
<feature type="signal peptide" evidence="9">
    <location>
        <begin position="1"/>
        <end position="29"/>
    </location>
</feature>
<dbReference type="Proteomes" id="UP001623600">
    <property type="component" value="Unassembled WGS sequence"/>
</dbReference>
<dbReference type="SUPFAM" id="SSF53474">
    <property type="entry name" value="alpha/beta-Hydrolases"/>
    <property type="match status" value="1"/>
</dbReference>
<comment type="caution">
    <text evidence="10">The sequence shown here is derived from an EMBL/GenBank/DDBJ whole genome shotgun (WGS) entry which is preliminary data.</text>
</comment>
<evidence type="ECO:0000256" key="6">
    <source>
        <dbReference type="ARBA" id="ARBA00022837"/>
    </source>
</evidence>
<feature type="chain" id="PRO_5046442023" evidence="9">
    <location>
        <begin position="30"/>
        <end position="556"/>
    </location>
</feature>
<comment type="similarity">
    <text evidence="1">Belongs to the tannase family.</text>
</comment>
<evidence type="ECO:0000256" key="5">
    <source>
        <dbReference type="ARBA" id="ARBA00022801"/>
    </source>
</evidence>
<accession>A0ABW8SAB0</accession>
<evidence type="ECO:0000313" key="10">
    <source>
        <dbReference type="EMBL" id="MFL0167841.1"/>
    </source>
</evidence>
<keyword evidence="7" id="KW-1015">Disulfide bond</keyword>
<feature type="region of interest" description="Disordered" evidence="8">
    <location>
        <begin position="533"/>
        <end position="556"/>
    </location>
</feature>
<proteinExistence type="inferred from homology"/>
<evidence type="ECO:0000256" key="2">
    <source>
        <dbReference type="ARBA" id="ARBA00022487"/>
    </source>
</evidence>
<name>A0ABW8SAB0_9CLOT</name>
<keyword evidence="5 10" id="KW-0378">Hydrolase</keyword>
<keyword evidence="3" id="KW-0479">Metal-binding</keyword>
<dbReference type="InterPro" id="IPR029058">
    <property type="entry name" value="AB_hydrolase_fold"/>
</dbReference>
<dbReference type="PANTHER" id="PTHR33938:SF15">
    <property type="entry name" value="FERULOYL ESTERASE B-RELATED"/>
    <property type="match status" value="1"/>
</dbReference>
<dbReference type="GO" id="GO:0016787">
    <property type="term" value="F:hydrolase activity"/>
    <property type="evidence" value="ECO:0007669"/>
    <property type="project" value="UniProtKB-KW"/>
</dbReference>
<keyword evidence="11" id="KW-1185">Reference proteome</keyword>
<evidence type="ECO:0000256" key="4">
    <source>
        <dbReference type="ARBA" id="ARBA00022729"/>
    </source>
</evidence>
<feature type="compositionally biased region" description="Polar residues" evidence="8">
    <location>
        <begin position="543"/>
        <end position="556"/>
    </location>
</feature>